<protein>
    <submittedName>
        <fullName evidence="2">Resolvase domain-containing protein</fullName>
    </submittedName>
</protein>
<dbReference type="CDD" id="cd03768">
    <property type="entry name" value="SR_ResInv"/>
    <property type="match status" value="1"/>
</dbReference>
<dbReference type="STRING" id="203119.Cthe_0523"/>
<dbReference type="Proteomes" id="UP000002145">
    <property type="component" value="Chromosome"/>
</dbReference>
<dbReference type="GO" id="GO:0000150">
    <property type="term" value="F:DNA strand exchange activity"/>
    <property type="evidence" value="ECO:0007669"/>
    <property type="project" value="InterPro"/>
</dbReference>
<dbReference type="PROSITE" id="PS51736">
    <property type="entry name" value="RECOMBINASES_3"/>
    <property type="match status" value="1"/>
</dbReference>
<evidence type="ECO:0000313" key="2">
    <source>
        <dbReference type="EMBL" id="ABN51760.1"/>
    </source>
</evidence>
<dbReference type="SUPFAM" id="SSF53041">
    <property type="entry name" value="Resolvase-like"/>
    <property type="match status" value="1"/>
</dbReference>
<dbReference type="GO" id="GO:0003677">
    <property type="term" value="F:DNA binding"/>
    <property type="evidence" value="ECO:0007669"/>
    <property type="project" value="InterPro"/>
</dbReference>
<dbReference type="EMBL" id="CP000568">
    <property type="protein sequence ID" value="ABN51760.1"/>
    <property type="molecule type" value="Genomic_DNA"/>
</dbReference>
<dbReference type="Pfam" id="PF00239">
    <property type="entry name" value="Resolvase"/>
    <property type="match status" value="1"/>
</dbReference>
<gene>
    <name evidence="2" type="ordered locus">Cthe_0523</name>
</gene>
<dbReference type="PANTHER" id="PTHR30461">
    <property type="entry name" value="DNA-INVERTASE FROM LAMBDOID PROPHAGE"/>
    <property type="match status" value="1"/>
</dbReference>
<dbReference type="SMART" id="SM00857">
    <property type="entry name" value="Resolvase"/>
    <property type="match status" value="1"/>
</dbReference>
<evidence type="ECO:0000259" key="1">
    <source>
        <dbReference type="PROSITE" id="PS51736"/>
    </source>
</evidence>
<dbReference type="AlphaFoldDB" id="A3DCT1"/>
<dbReference type="GeneID" id="35805867"/>
<reference evidence="2 3" key="2">
    <citation type="journal article" date="2013" name="Biotechnol. Biofuels">
        <title>Global transcriptome analysis of Clostridium thermocellum ATCC 27405 during growth on dilute acid pretreated Populus and switchgrass.</title>
        <authorList>
            <person name="Wilson C.M."/>
            <person name="Rodriguez M.Jr."/>
            <person name="Johnson C.M."/>
            <person name="Martin S.L."/>
            <person name="Chu T.M."/>
            <person name="Wolfinger R.D."/>
            <person name="Hauser L.J."/>
            <person name="Land M.L."/>
            <person name="Klingeman D.M."/>
            <person name="Syed M.H."/>
            <person name="Ragauskas A.J."/>
            <person name="Tschaplinski T.J."/>
            <person name="Mielenz J.R."/>
            <person name="Brown S.D."/>
        </authorList>
    </citation>
    <scope>NUCLEOTIDE SEQUENCE [LARGE SCALE GENOMIC DNA]</scope>
    <source>
        <strain evidence="3">ATCC 27405 / DSM 1237 / JCM 9322 / NBRC 103400 / NCIMB 10682 / NRRL B-4536 / VPI 7372</strain>
    </source>
</reference>
<dbReference type="RefSeq" id="WP_011837858.1">
    <property type="nucleotide sequence ID" value="NC_009012.1"/>
</dbReference>
<dbReference type="InterPro" id="IPR036162">
    <property type="entry name" value="Resolvase-like_N_sf"/>
</dbReference>
<dbReference type="OrthoDB" id="9797501at2"/>
<organism evidence="2 3">
    <name type="scientific">Acetivibrio thermocellus (strain ATCC 27405 / DSM 1237 / JCM 9322 / NBRC 103400 / NCIMB 10682 / NRRL B-4536 / VPI 7372)</name>
    <name type="common">Clostridium thermocellum</name>
    <dbReference type="NCBI Taxonomy" id="203119"/>
    <lineage>
        <taxon>Bacteria</taxon>
        <taxon>Bacillati</taxon>
        <taxon>Bacillota</taxon>
        <taxon>Clostridia</taxon>
        <taxon>Eubacteriales</taxon>
        <taxon>Oscillospiraceae</taxon>
        <taxon>Acetivibrio</taxon>
    </lineage>
</organism>
<dbReference type="InterPro" id="IPR050639">
    <property type="entry name" value="SSR_resolvase"/>
</dbReference>
<evidence type="ECO:0000313" key="3">
    <source>
        <dbReference type="Proteomes" id="UP000002145"/>
    </source>
</evidence>
<keyword evidence="3" id="KW-1185">Reference proteome</keyword>
<dbReference type="eggNOG" id="COG1961">
    <property type="taxonomic scope" value="Bacteria"/>
</dbReference>
<dbReference type="InterPro" id="IPR006119">
    <property type="entry name" value="Resolv_N"/>
</dbReference>
<name>A3DCT1_ACET2</name>
<reference evidence="3" key="1">
    <citation type="submission" date="2007-02" db="EMBL/GenBank/DDBJ databases">
        <title>Complete sequence of Clostridium thermocellum ATCC 27405.</title>
        <authorList>
            <consortium name="US DOE Joint Genome Institute"/>
            <person name="Copeland A."/>
            <person name="Lucas S."/>
            <person name="Lapidus A."/>
            <person name="Barry K."/>
            <person name="Detter J.C."/>
            <person name="Glavina del Rio T."/>
            <person name="Hammon N."/>
            <person name="Israni S."/>
            <person name="Dalin E."/>
            <person name="Tice H."/>
            <person name="Pitluck S."/>
            <person name="Chertkov O."/>
            <person name="Brettin T."/>
            <person name="Bruce D."/>
            <person name="Han C."/>
            <person name="Tapia R."/>
            <person name="Gilna P."/>
            <person name="Schmutz J."/>
            <person name="Larimer F."/>
            <person name="Land M."/>
            <person name="Hauser L."/>
            <person name="Kyrpides N."/>
            <person name="Mikhailova N."/>
            <person name="Wu J.H.D."/>
            <person name="Newcomb M."/>
            <person name="Richardson P."/>
        </authorList>
    </citation>
    <scope>NUCLEOTIDE SEQUENCE [LARGE SCALE GENOMIC DNA]</scope>
    <source>
        <strain evidence="3">ATCC 27405 / DSM 1237 / JCM 9322 / NBRC 103400 / NCIMB 10682 / NRRL B-4536 / VPI 7372</strain>
    </source>
</reference>
<sequence>MGTIYGYCRCSTDETRQDIDRQRRELRKLGVQDENIYWEYVSGRKPNKVEWSRLVEKLDVGDTICTTEVSRISRSTKELCEIIDLAQEKQIKLVIGSIVIDCGKNDPMTKGMLLMWSVFAELEADLISQRVKSGMQNAKAKGVKIGRPKTSLDNLPANFIRHYPKYKAGDLTLVELARLCGISRQTAYKYRTIYECNE</sequence>
<dbReference type="Gene3D" id="3.40.50.1390">
    <property type="entry name" value="Resolvase, N-terminal catalytic domain"/>
    <property type="match status" value="1"/>
</dbReference>
<dbReference type="PANTHER" id="PTHR30461:SF19">
    <property type="entry name" value="SITE-SPECIFIC RECOMBINASE RESOLVASE FAMILY"/>
    <property type="match status" value="1"/>
</dbReference>
<proteinExistence type="predicted"/>
<accession>A3DCT1</accession>
<dbReference type="KEGG" id="cth:Cthe_0523"/>
<dbReference type="HOGENOM" id="CLU_010686_8_1_9"/>
<feature type="domain" description="Resolvase/invertase-type recombinase catalytic" evidence="1">
    <location>
        <begin position="3"/>
        <end position="142"/>
    </location>
</feature>